<dbReference type="GO" id="GO:0005840">
    <property type="term" value="C:ribosome"/>
    <property type="evidence" value="ECO:0007669"/>
    <property type="project" value="UniProtKB-KW"/>
</dbReference>
<organism evidence="10 11">
    <name type="scientific">Candidatus Bandiella euplotis</name>
    <dbReference type="NCBI Taxonomy" id="1664265"/>
    <lineage>
        <taxon>Bacteria</taxon>
        <taxon>Pseudomonadati</taxon>
        <taxon>Pseudomonadota</taxon>
        <taxon>Alphaproteobacteria</taxon>
        <taxon>Rickettsiales</taxon>
        <taxon>Candidatus Midichloriaceae</taxon>
        <taxon>Candidatus Bandiella</taxon>
    </lineage>
</organism>
<keyword evidence="3 7" id="KW-0694">RNA-binding</keyword>
<dbReference type="InterPro" id="IPR036935">
    <property type="entry name" value="Ribosomal_bL9_N_sf"/>
</dbReference>
<evidence type="ECO:0000256" key="1">
    <source>
        <dbReference type="ARBA" id="ARBA00010605"/>
    </source>
</evidence>
<dbReference type="PANTHER" id="PTHR21368">
    <property type="entry name" value="50S RIBOSOMAL PROTEIN L9"/>
    <property type="match status" value="1"/>
</dbReference>
<feature type="domain" description="Ribosomal protein L9" evidence="9">
    <location>
        <begin position="13"/>
        <end position="40"/>
    </location>
</feature>
<evidence type="ECO:0000256" key="3">
    <source>
        <dbReference type="ARBA" id="ARBA00022884"/>
    </source>
</evidence>
<evidence type="ECO:0000256" key="7">
    <source>
        <dbReference type="HAMAP-Rule" id="MF_00503"/>
    </source>
</evidence>
<protein>
    <recommendedName>
        <fullName evidence="6 7">Large ribosomal subunit protein bL9</fullName>
    </recommendedName>
</protein>
<feature type="compositionally biased region" description="Polar residues" evidence="8">
    <location>
        <begin position="163"/>
        <end position="173"/>
    </location>
</feature>
<reference evidence="10 11" key="1">
    <citation type="submission" date="2022-11" db="EMBL/GenBank/DDBJ databases">
        <title>Host association and intracellularity evolved multiple times independently in the Rickettsiales.</title>
        <authorList>
            <person name="Castelli M."/>
            <person name="Nardi T."/>
            <person name="Gammuto L."/>
            <person name="Bellinzona G."/>
            <person name="Sabaneyeva E."/>
            <person name="Potekhin A."/>
            <person name="Serra V."/>
            <person name="Petroni G."/>
            <person name="Sassera D."/>
        </authorList>
    </citation>
    <scope>NUCLEOTIDE SEQUENCE [LARGE SCALE GENOMIC DNA]</scope>
    <source>
        <strain evidence="10 11">NDG2</strain>
    </source>
</reference>
<evidence type="ECO:0000256" key="6">
    <source>
        <dbReference type="ARBA" id="ARBA00035292"/>
    </source>
</evidence>
<feature type="region of interest" description="Disordered" evidence="8">
    <location>
        <begin position="152"/>
        <end position="203"/>
    </location>
</feature>
<dbReference type="InterPro" id="IPR020070">
    <property type="entry name" value="Ribosomal_bL9_N"/>
</dbReference>
<dbReference type="NCBIfam" id="TIGR00158">
    <property type="entry name" value="L9"/>
    <property type="match status" value="1"/>
</dbReference>
<dbReference type="InterPro" id="IPR009027">
    <property type="entry name" value="Ribosomal_bL9/RNase_H1_N"/>
</dbReference>
<dbReference type="SUPFAM" id="SSF55658">
    <property type="entry name" value="L9 N-domain-like"/>
    <property type="match status" value="1"/>
</dbReference>
<accession>A0ABZ0UPT2</accession>
<gene>
    <name evidence="7" type="primary">rplI</name>
    <name evidence="10" type="ORF">Bandiella_01034</name>
</gene>
<dbReference type="InterPro" id="IPR036791">
    <property type="entry name" value="Ribosomal_bL9_C_sf"/>
</dbReference>
<dbReference type="EMBL" id="CP110820">
    <property type="protein sequence ID" value="WPX96900.1"/>
    <property type="molecule type" value="Genomic_DNA"/>
</dbReference>
<name>A0ABZ0UPT2_9RICK</name>
<feature type="compositionally biased region" description="Basic and acidic residues" evidence="8">
    <location>
        <begin position="152"/>
        <end position="162"/>
    </location>
</feature>
<evidence type="ECO:0000256" key="8">
    <source>
        <dbReference type="SAM" id="MobiDB-lite"/>
    </source>
</evidence>
<evidence type="ECO:0000256" key="5">
    <source>
        <dbReference type="ARBA" id="ARBA00023274"/>
    </source>
</evidence>
<comment type="similarity">
    <text evidence="1 7">Belongs to the bacterial ribosomal protein bL9 family.</text>
</comment>
<dbReference type="Pfam" id="PF03948">
    <property type="entry name" value="Ribosomal_L9_C"/>
    <property type="match status" value="1"/>
</dbReference>
<dbReference type="Pfam" id="PF01281">
    <property type="entry name" value="Ribosomal_L9_N"/>
    <property type="match status" value="1"/>
</dbReference>
<evidence type="ECO:0000313" key="11">
    <source>
        <dbReference type="Proteomes" id="UP001327219"/>
    </source>
</evidence>
<comment type="function">
    <text evidence="7">Binds to the 23S rRNA.</text>
</comment>
<dbReference type="SUPFAM" id="SSF55653">
    <property type="entry name" value="Ribosomal protein L9 C-domain"/>
    <property type="match status" value="1"/>
</dbReference>
<dbReference type="HAMAP" id="MF_00503">
    <property type="entry name" value="Ribosomal_bL9"/>
    <property type="match status" value="1"/>
</dbReference>
<dbReference type="Gene3D" id="3.10.430.100">
    <property type="entry name" value="Ribosomal protein L9, C-terminal domain"/>
    <property type="match status" value="1"/>
</dbReference>
<keyword evidence="4 7" id="KW-0689">Ribosomal protein</keyword>
<dbReference type="RefSeq" id="WP_323732586.1">
    <property type="nucleotide sequence ID" value="NZ_CP110820.1"/>
</dbReference>
<dbReference type="Proteomes" id="UP001327219">
    <property type="component" value="Chromosome"/>
</dbReference>
<dbReference type="InterPro" id="IPR020594">
    <property type="entry name" value="Ribosomal_bL9_bac/chp"/>
</dbReference>
<keyword evidence="11" id="KW-1185">Reference proteome</keyword>
<dbReference type="InterPro" id="IPR000244">
    <property type="entry name" value="Ribosomal_bL9"/>
</dbReference>
<dbReference type="InterPro" id="IPR020069">
    <property type="entry name" value="Ribosomal_bL9_C"/>
</dbReference>
<dbReference type="Gene3D" id="3.40.5.10">
    <property type="entry name" value="Ribosomal protein L9, N-terminal domain"/>
    <property type="match status" value="1"/>
</dbReference>
<evidence type="ECO:0000256" key="2">
    <source>
        <dbReference type="ARBA" id="ARBA00022730"/>
    </source>
</evidence>
<keyword evidence="5 7" id="KW-0687">Ribonucleoprotein</keyword>
<sequence length="203" mass="22706">MEIILLEKIKKLGNIGDVVQVKDGYARNYLLIRNKALRVTASNKAKFEAQKELIEKANIEKRKEALLDLQKIDGKTFAVVRQAGDDGRLYGSVTNRDIANILASNFDIKINVESITLHNKIKEIGFHHVSIELHADVEAKIRIIVARSQEEAKNELQKEKEASNLSKSDTAQQSSEKSEESVKTAKKAAANKKDEVEQAAEKI</sequence>
<evidence type="ECO:0000313" key="10">
    <source>
        <dbReference type="EMBL" id="WPX96900.1"/>
    </source>
</evidence>
<proteinExistence type="inferred from homology"/>
<evidence type="ECO:0000256" key="4">
    <source>
        <dbReference type="ARBA" id="ARBA00022980"/>
    </source>
</evidence>
<feature type="compositionally biased region" description="Basic and acidic residues" evidence="8">
    <location>
        <begin position="191"/>
        <end position="203"/>
    </location>
</feature>
<keyword evidence="2 7" id="KW-0699">rRNA-binding</keyword>
<dbReference type="PROSITE" id="PS00651">
    <property type="entry name" value="RIBOSOMAL_L9"/>
    <property type="match status" value="1"/>
</dbReference>
<evidence type="ECO:0000259" key="9">
    <source>
        <dbReference type="PROSITE" id="PS00651"/>
    </source>
</evidence>